<organism evidence="1 2">
    <name type="scientific">Leucogyrophana mollusca</name>
    <dbReference type="NCBI Taxonomy" id="85980"/>
    <lineage>
        <taxon>Eukaryota</taxon>
        <taxon>Fungi</taxon>
        <taxon>Dikarya</taxon>
        <taxon>Basidiomycota</taxon>
        <taxon>Agaricomycotina</taxon>
        <taxon>Agaricomycetes</taxon>
        <taxon>Agaricomycetidae</taxon>
        <taxon>Boletales</taxon>
        <taxon>Boletales incertae sedis</taxon>
        <taxon>Leucogyrophana</taxon>
    </lineage>
</organism>
<reference evidence="1" key="1">
    <citation type="journal article" date="2021" name="New Phytol.">
        <title>Evolutionary innovations through gain and loss of genes in the ectomycorrhizal Boletales.</title>
        <authorList>
            <person name="Wu G."/>
            <person name="Miyauchi S."/>
            <person name="Morin E."/>
            <person name="Kuo A."/>
            <person name="Drula E."/>
            <person name="Varga T."/>
            <person name="Kohler A."/>
            <person name="Feng B."/>
            <person name="Cao Y."/>
            <person name="Lipzen A."/>
            <person name="Daum C."/>
            <person name="Hundley H."/>
            <person name="Pangilinan J."/>
            <person name="Johnson J."/>
            <person name="Barry K."/>
            <person name="LaButti K."/>
            <person name="Ng V."/>
            <person name="Ahrendt S."/>
            <person name="Min B."/>
            <person name="Choi I.G."/>
            <person name="Park H."/>
            <person name="Plett J.M."/>
            <person name="Magnuson J."/>
            <person name="Spatafora J.W."/>
            <person name="Nagy L.G."/>
            <person name="Henrissat B."/>
            <person name="Grigoriev I.V."/>
            <person name="Yang Z.L."/>
            <person name="Xu J."/>
            <person name="Martin F.M."/>
        </authorList>
    </citation>
    <scope>NUCLEOTIDE SEQUENCE</scope>
    <source>
        <strain evidence="1">KUC20120723A-06</strain>
    </source>
</reference>
<proteinExistence type="predicted"/>
<dbReference type="Proteomes" id="UP000790709">
    <property type="component" value="Unassembled WGS sequence"/>
</dbReference>
<evidence type="ECO:0000313" key="2">
    <source>
        <dbReference type="Proteomes" id="UP000790709"/>
    </source>
</evidence>
<gene>
    <name evidence="1" type="ORF">BV22DRAFT_1034752</name>
</gene>
<keyword evidence="2" id="KW-1185">Reference proteome</keyword>
<name>A0ACB8BG63_9AGAM</name>
<dbReference type="EMBL" id="MU266416">
    <property type="protein sequence ID" value="KAH7924790.1"/>
    <property type="molecule type" value="Genomic_DNA"/>
</dbReference>
<protein>
    <submittedName>
        <fullName evidence="1">Uncharacterized protein</fullName>
    </submittedName>
</protein>
<evidence type="ECO:0000313" key="1">
    <source>
        <dbReference type="EMBL" id="KAH7924790.1"/>
    </source>
</evidence>
<sequence>MSALEGQPNGINSDETRIEVNQRALVDKILARYPEEFTVFRELLQNADDARATSVEIHFRTENPSEGSAGANGKAGEVLPDLKNTHVRTWIVRNNGDPFDEKGWARLTKIADGNPDEGKIGAFGVGFYSVFSVTDEPTVTSGVGKKTIFYKGDQLWVKHQRNTGENDPWTTIEMKLRKPAPCPKPFDLTRFLTSSMTFMVNMNVATVYFDDKVLSVVRKDRSPAKQLPVPPHFVTSTPLRNMKITGVEVTAQRIQAEFMQWIYSAGTSKPHASRALLDSDSTNPTKSNSFWDTPKPPKKTRTLTLPPPTPTTGNISYCATYSVYSATADVTPSEEMLDGLRSATLKDLPSSLKYDMVHFSKDEYDKRAEEDKSNPGTGSIFRGPQGLCPELHGEYAARVFIGHSTSQTTGIGGHMASRFIPTVERGAIDLANGEVAKWNEELLYVGGFLARLVYERELEKVRVAWPMNKGVAQRTGPEVELPFAEGLYTMKCFTFRGSTPDAKVASHLMDAFFSCSDSDDFPIISNAGVRPTKDVRIPHSDFIDFMRELPVLPSELYITPTDSQSGKISMIPHLPPHYQVGSYKFRDVLAELGLRIFQPEEMTPCIKWWVATFQRTLEDDEDRLMRARERFAVQARTRLPRDSSGKVLRLDSIRLFVDTRGTGSFISPDDPLPENTIPLYFTNQLTPDAIRTALGWKEMTAVDWIRYLVDPDLPPAHNIRTNHGWAEHVLTALTSLRGGIRVWSSLSTEDRDEIKKLMEVVPCIPTNKGIQLPDNAFFPAADVFKDLPTVRLPPLNEEYGKMLEELGVRKFLDLRELFDRAAKTTGWTNYDMLRYLVTVPSLEEDMDLIRDADVFACETQLRHTISDLYEPQATFRALQLPVLDWPSQNFTPAEEKLLSELGLRKYPPLEEIISLASSTDPVVRDAALNYFFEKQDEHYDHYEPADFADKAFIPALSREGTSCVGTPEEVFTDAAWTIMGFHKVHETVDKKKAQKLKIQKRPLASSVIALLEKSPPKDKNTAREWFDFLAKNGGFTSEDLQKVSTIPIVPVEDAVLHTDPSASDTPPIRLLPPEQCFLSSAEKPKDHFYSRLFTFIDFGKHANEFLKICGAKAHPACVDIAYTLLKDPRRFLEVAGEEEYRKELYQVALQRSALPDDVEERMRDSPLFLGYRRRSQNTPEPEVETSSPEPTLECDLKRADEIVIADDLESHRLFGDRVFSAPQDDRLEEFYAHMGSKPLSASVDQTVKPHNPCPDSEMSEDLRNLILKRIRLFLYGNKSSLKPDHPFVGLDAGVKFSVRTCEGLEITKTLKVEEKSYASPVDASVGVKELPKENRTELWLIDNGRGSKPDMYDIATALCRVVLEKPKAHDALLLMTMLDTDIDTLKRRGYDVDRIEKEHEKAVAAALAEKKAKEEADNAGDDRARQSRSMMLLWFFRPFTYRIPMRRTGRSSRAVTVANLDSSIDEVMKMCSGEGQDMPVLRNREHSAGGKKKRDVDYCTQRKMTNIKECPCSPVRGVKVFQPENSQSTPPIASMERFVSVVIRLAEKVFNLPLDAFHVFYAPSDPSLMGFNRNHGAIYLNLAHYEKEHDEYVQSGQRTVALIAWYFIIAHEVAHNKLDYHDEKHELLFSALSQKYLLNLLPLLKL</sequence>
<comment type="caution">
    <text evidence="1">The sequence shown here is derived from an EMBL/GenBank/DDBJ whole genome shotgun (WGS) entry which is preliminary data.</text>
</comment>
<accession>A0ACB8BG63</accession>